<keyword evidence="3" id="KW-1185">Reference proteome</keyword>
<evidence type="ECO:0000313" key="3">
    <source>
        <dbReference type="Proteomes" id="UP000324897"/>
    </source>
</evidence>
<feature type="non-terminal residue" evidence="2">
    <location>
        <position position="154"/>
    </location>
</feature>
<protein>
    <submittedName>
        <fullName evidence="2">Uncharacterized protein</fullName>
    </submittedName>
</protein>
<reference evidence="2 3" key="1">
    <citation type="journal article" date="2019" name="Sci. Rep.">
        <title>A high-quality genome of Eragrostis curvula grass provides insights into Poaceae evolution and supports new strategies to enhance forage quality.</title>
        <authorList>
            <person name="Carballo J."/>
            <person name="Santos B.A.C.M."/>
            <person name="Zappacosta D."/>
            <person name="Garbus I."/>
            <person name="Selva J.P."/>
            <person name="Gallo C.A."/>
            <person name="Diaz A."/>
            <person name="Albertini E."/>
            <person name="Caccamo M."/>
            <person name="Echenique V."/>
        </authorList>
    </citation>
    <scope>NUCLEOTIDE SEQUENCE [LARGE SCALE GENOMIC DNA]</scope>
    <source>
        <strain evidence="3">cv. Victoria</strain>
        <tissue evidence="2">Leaf</tissue>
    </source>
</reference>
<sequence>MSRSLLLLLLIHFERIGWRLGDISWQERPSLESAHIDTCGRTFDGQSDYWDIFGCKEICIICTHKDYVGGGTANMLRNATKCFSAHSLKQSQYNGPRMMMELRRFEWCQLGEDTCRILCEGIKWSNIAERKRVRQEEDKERSILENKLKKRQEW</sequence>
<evidence type="ECO:0000313" key="2">
    <source>
        <dbReference type="EMBL" id="TVU05110.1"/>
    </source>
</evidence>
<dbReference type="EMBL" id="RWGY01000051">
    <property type="protein sequence ID" value="TVU05110.1"/>
    <property type="molecule type" value="Genomic_DNA"/>
</dbReference>
<dbReference type="Gramene" id="TVU05110">
    <property type="protein sequence ID" value="TVU05110"/>
    <property type="gene ID" value="EJB05_48261"/>
</dbReference>
<name>A0A5J9T1G5_9POAL</name>
<keyword evidence="1" id="KW-0732">Signal</keyword>
<dbReference type="Proteomes" id="UP000324897">
    <property type="component" value="Unassembled WGS sequence"/>
</dbReference>
<feature type="non-terminal residue" evidence="2">
    <location>
        <position position="1"/>
    </location>
</feature>
<evidence type="ECO:0000256" key="1">
    <source>
        <dbReference type="SAM" id="SignalP"/>
    </source>
</evidence>
<gene>
    <name evidence="2" type="ORF">EJB05_48261</name>
</gene>
<comment type="caution">
    <text evidence="2">The sequence shown here is derived from an EMBL/GenBank/DDBJ whole genome shotgun (WGS) entry which is preliminary data.</text>
</comment>
<dbReference type="AlphaFoldDB" id="A0A5J9T1G5"/>
<feature type="chain" id="PRO_5023900376" evidence="1">
    <location>
        <begin position="22"/>
        <end position="154"/>
    </location>
</feature>
<organism evidence="2 3">
    <name type="scientific">Eragrostis curvula</name>
    <name type="common">weeping love grass</name>
    <dbReference type="NCBI Taxonomy" id="38414"/>
    <lineage>
        <taxon>Eukaryota</taxon>
        <taxon>Viridiplantae</taxon>
        <taxon>Streptophyta</taxon>
        <taxon>Embryophyta</taxon>
        <taxon>Tracheophyta</taxon>
        <taxon>Spermatophyta</taxon>
        <taxon>Magnoliopsida</taxon>
        <taxon>Liliopsida</taxon>
        <taxon>Poales</taxon>
        <taxon>Poaceae</taxon>
        <taxon>PACMAD clade</taxon>
        <taxon>Chloridoideae</taxon>
        <taxon>Eragrostideae</taxon>
        <taxon>Eragrostidinae</taxon>
        <taxon>Eragrostis</taxon>
    </lineage>
</organism>
<accession>A0A5J9T1G5</accession>
<feature type="signal peptide" evidence="1">
    <location>
        <begin position="1"/>
        <end position="21"/>
    </location>
</feature>
<proteinExistence type="predicted"/>